<name>A0A9P4MRU2_9PLEO</name>
<feature type="non-terminal residue" evidence="1">
    <location>
        <position position="1"/>
    </location>
</feature>
<protein>
    <submittedName>
        <fullName evidence="1">Uncharacterized protein</fullName>
    </submittedName>
</protein>
<reference evidence="1" key="1">
    <citation type="journal article" date="2020" name="Stud. Mycol.">
        <title>101 Dothideomycetes genomes: a test case for predicting lifestyles and emergence of pathogens.</title>
        <authorList>
            <person name="Haridas S."/>
            <person name="Albert R."/>
            <person name="Binder M."/>
            <person name="Bloem J."/>
            <person name="Labutti K."/>
            <person name="Salamov A."/>
            <person name="Andreopoulos B."/>
            <person name="Baker S."/>
            <person name="Barry K."/>
            <person name="Bills G."/>
            <person name="Bluhm B."/>
            <person name="Cannon C."/>
            <person name="Castanera R."/>
            <person name="Culley D."/>
            <person name="Daum C."/>
            <person name="Ezra D."/>
            <person name="Gonzalez J."/>
            <person name="Henrissat B."/>
            <person name="Kuo A."/>
            <person name="Liang C."/>
            <person name="Lipzen A."/>
            <person name="Lutzoni F."/>
            <person name="Magnuson J."/>
            <person name="Mondo S."/>
            <person name="Nolan M."/>
            <person name="Ohm R."/>
            <person name="Pangilinan J."/>
            <person name="Park H.-J."/>
            <person name="Ramirez L."/>
            <person name="Alfaro M."/>
            <person name="Sun H."/>
            <person name="Tritt A."/>
            <person name="Yoshinaga Y."/>
            <person name="Zwiers L.-H."/>
            <person name="Turgeon B."/>
            <person name="Goodwin S."/>
            <person name="Spatafora J."/>
            <person name="Crous P."/>
            <person name="Grigoriev I."/>
        </authorList>
    </citation>
    <scope>NUCLEOTIDE SEQUENCE</scope>
    <source>
        <strain evidence="1">ATCC 74209</strain>
    </source>
</reference>
<dbReference type="OrthoDB" id="5226619at2759"/>
<dbReference type="Proteomes" id="UP000799536">
    <property type="component" value="Unassembled WGS sequence"/>
</dbReference>
<sequence>ALAAATPVALRDTLQPWEIIHLYTHSPSGRPGNSPYLTLNVTISDPNTLPITQTPTGTAIFPPSSVNCSAEWLEHPPIGQEIECTASDYAKWTMTMTPGTDENGYGSTQEFGLEFKLVDSVRVLNVPYTRVFTGGDQFKVGVNMQGQCGGSGTCNWAI</sequence>
<comment type="caution">
    <text evidence="1">The sequence shown here is derived from an EMBL/GenBank/DDBJ whole genome shotgun (WGS) entry which is preliminary data.</text>
</comment>
<evidence type="ECO:0000313" key="1">
    <source>
        <dbReference type="EMBL" id="KAF2200287.1"/>
    </source>
</evidence>
<dbReference type="EMBL" id="ML994029">
    <property type="protein sequence ID" value="KAF2200287.1"/>
    <property type="molecule type" value="Genomic_DNA"/>
</dbReference>
<feature type="non-terminal residue" evidence="1">
    <location>
        <position position="158"/>
    </location>
</feature>
<organism evidence="1 2">
    <name type="scientific">Delitschia confertaspora ATCC 74209</name>
    <dbReference type="NCBI Taxonomy" id="1513339"/>
    <lineage>
        <taxon>Eukaryota</taxon>
        <taxon>Fungi</taxon>
        <taxon>Dikarya</taxon>
        <taxon>Ascomycota</taxon>
        <taxon>Pezizomycotina</taxon>
        <taxon>Dothideomycetes</taxon>
        <taxon>Pleosporomycetidae</taxon>
        <taxon>Pleosporales</taxon>
        <taxon>Delitschiaceae</taxon>
        <taxon>Delitschia</taxon>
    </lineage>
</organism>
<gene>
    <name evidence="1" type="ORF">GQ43DRAFT_350607</name>
</gene>
<dbReference type="AlphaFoldDB" id="A0A9P4MRU2"/>
<keyword evidence="2" id="KW-1185">Reference proteome</keyword>
<proteinExistence type="predicted"/>
<accession>A0A9P4MRU2</accession>
<evidence type="ECO:0000313" key="2">
    <source>
        <dbReference type="Proteomes" id="UP000799536"/>
    </source>
</evidence>